<feature type="signal peptide" evidence="2">
    <location>
        <begin position="1"/>
        <end position="26"/>
    </location>
</feature>
<dbReference type="AlphaFoldDB" id="A0A2U1UYK7"/>
<keyword evidence="2" id="KW-0732">Signal</keyword>
<proteinExistence type="predicted"/>
<dbReference type="Proteomes" id="UP000245048">
    <property type="component" value="Unassembled WGS sequence"/>
</dbReference>
<feature type="region of interest" description="Disordered" evidence="1">
    <location>
        <begin position="55"/>
        <end position="109"/>
    </location>
</feature>
<gene>
    <name evidence="3" type="ORF">CR165_21835</name>
    <name evidence="4" type="ORF">CR165_21845</name>
</gene>
<organism evidence="3 5">
    <name type="scientific">Teichococcus aestuarii</name>
    <dbReference type="NCBI Taxonomy" id="568898"/>
    <lineage>
        <taxon>Bacteria</taxon>
        <taxon>Pseudomonadati</taxon>
        <taxon>Pseudomonadota</taxon>
        <taxon>Alphaproteobacteria</taxon>
        <taxon>Acetobacterales</taxon>
        <taxon>Roseomonadaceae</taxon>
        <taxon>Roseomonas</taxon>
    </lineage>
</organism>
<evidence type="ECO:0000313" key="4">
    <source>
        <dbReference type="EMBL" id="PWC26729.1"/>
    </source>
</evidence>
<reference evidence="3" key="2">
    <citation type="submission" date="2017-10" db="EMBL/GenBank/DDBJ databases">
        <authorList>
            <person name="Banno H."/>
            <person name="Chua N.-H."/>
        </authorList>
    </citation>
    <scope>NUCLEOTIDE SEQUENCE [LARGE SCALE GENOMIC DNA]</scope>
    <source>
        <strain evidence="3">JR1/69-1-13</strain>
    </source>
</reference>
<evidence type="ECO:0000313" key="5">
    <source>
        <dbReference type="Proteomes" id="UP000245048"/>
    </source>
</evidence>
<dbReference type="OrthoDB" id="7289397at2"/>
<protein>
    <submittedName>
        <fullName evidence="3">Glycosyl transferase family 39</fullName>
    </submittedName>
</protein>
<keyword evidence="5" id="KW-1185">Reference proteome</keyword>
<evidence type="ECO:0000256" key="1">
    <source>
        <dbReference type="SAM" id="MobiDB-lite"/>
    </source>
</evidence>
<accession>A0A2U1UYK7</accession>
<feature type="chain" id="PRO_5044580882" evidence="2">
    <location>
        <begin position="27"/>
        <end position="109"/>
    </location>
</feature>
<evidence type="ECO:0000256" key="2">
    <source>
        <dbReference type="SAM" id="SignalP"/>
    </source>
</evidence>
<sequence length="109" mass="10791">MRNVSAFRALFLAAGLTVAAPGLSMAADLFDNVNNTPITGSPFAYSMATTQASERGLPANVGQSASPSGSPLVASVSTTERHNATGRVPGPVGNSASAQGGFGTGPRLG</sequence>
<evidence type="ECO:0000313" key="3">
    <source>
        <dbReference type="EMBL" id="PWC26727.1"/>
    </source>
</evidence>
<feature type="compositionally biased region" description="Gly residues" evidence="1">
    <location>
        <begin position="100"/>
        <end position="109"/>
    </location>
</feature>
<dbReference type="EMBL" id="PDOA01000026">
    <property type="protein sequence ID" value="PWC26729.1"/>
    <property type="molecule type" value="Genomic_DNA"/>
</dbReference>
<reference evidence="5" key="1">
    <citation type="submission" date="2017-10" db="EMBL/GenBank/DDBJ databases">
        <authorList>
            <person name="Toshchakov S.V."/>
            <person name="Goeva M.A."/>
        </authorList>
    </citation>
    <scope>NUCLEOTIDE SEQUENCE [LARGE SCALE GENOMIC DNA]</scope>
    <source>
        <strain evidence="5">JR1/69-1-13</strain>
    </source>
</reference>
<keyword evidence="3" id="KW-0808">Transferase</keyword>
<name>A0A2U1UYK7_9PROT</name>
<dbReference type="EMBL" id="PDOA01000026">
    <property type="protein sequence ID" value="PWC26727.1"/>
    <property type="molecule type" value="Genomic_DNA"/>
</dbReference>
<dbReference type="RefSeq" id="WP_109519045.1">
    <property type="nucleotide sequence ID" value="NZ_JBHTET010000001.1"/>
</dbReference>
<comment type="caution">
    <text evidence="3">The sequence shown here is derived from an EMBL/GenBank/DDBJ whole genome shotgun (WGS) entry which is preliminary data.</text>
</comment>
<dbReference type="GO" id="GO:0016740">
    <property type="term" value="F:transferase activity"/>
    <property type="evidence" value="ECO:0007669"/>
    <property type="project" value="UniProtKB-KW"/>
</dbReference>